<dbReference type="EMBL" id="VICD02000008">
    <property type="protein sequence ID" value="KAB8198580.1"/>
    <property type="molecule type" value="Genomic_DNA"/>
</dbReference>
<comment type="caution">
    <text evidence="1">The sequence shown here is derived from an EMBL/GenBank/DDBJ whole genome shotgun (WGS) entry which is preliminary data.</text>
</comment>
<dbReference type="Pfam" id="PF20396">
    <property type="entry name" value="DUF6689"/>
    <property type="match status" value="1"/>
</dbReference>
<proteinExistence type="predicted"/>
<dbReference type="RefSeq" id="WP_141480936.1">
    <property type="nucleotide sequence ID" value="NZ_VICD02000008.1"/>
</dbReference>
<name>A0A508B835_9GAMM</name>
<reference evidence="1 2" key="1">
    <citation type="submission" date="2019-10" db="EMBL/GenBank/DDBJ databases">
        <title>Lysobacter alkalisoli sp. nov., isolated from saline-alkaline soil.</title>
        <authorList>
            <person name="Sun J.-Q."/>
        </authorList>
    </citation>
    <scope>NUCLEOTIDE SEQUENCE [LARGE SCALE GENOMIC DNA]</scope>
    <source>
        <strain evidence="1 2">KCTC 42381</strain>
    </source>
</reference>
<gene>
    <name evidence="1" type="ORF">FKV24_001410</name>
</gene>
<protein>
    <submittedName>
        <fullName evidence="1">Uncharacterized protein</fullName>
    </submittedName>
</protein>
<dbReference type="InterPro" id="IPR046511">
    <property type="entry name" value="DUF6689"/>
</dbReference>
<accession>A0A508B835</accession>
<evidence type="ECO:0000313" key="1">
    <source>
        <dbReference type="EMBL" id="KAB8198580.1"/>
    </source>
</evidence>
<dbReference type="Proteomes" id="UP000320431">
    <property type="component" value="Unassembled WGS sequence"/>
</dbReference>
<organism evidence="1 2">
    <name type="scientific">Marilutibacter maris</name>
    <dbReference type="NCBI Taxonomy" id="1605891"/>
    <lineage>
        <taxon>Bacteria</taxon>
        <taxon>Pseudomonadati</taxon>
        <taxon>Pseudomonadota</taxon>
        <taxon>Gammaproteobacteria</taxon>
        <taxon>Lysobacterales</taxon>
        <taxon>Lysobacteraceae</taxon>
        <taxon>Marilutibacter</taxon>
    </lineage>
</organism>
<sequence>MPRVLSRTPSIFAPFRRLQQLMLAALLLAGSGSALAQALPVQVQVSGNTATAQIGVLGQPVADLTLNFDDASGLSASSLGISAKLVNLNNAALLARLPDLQLTQLDSALPLLITVEPPGNGGLSFNRTVRVEVHTHALSYSAGSAYRLFKAPLLGPFRDISDEIAPGSVRARGTTGGFSQFLVLLDLRDTGDVIAAKFDWLRDRVDALPVGVRPGYTASLDAAEAAVASENFATAIAELDTLRANAASQAGGALTQQWQAGGSNNQAGDLIAGAATLKFSIAYLRDYGH</sequence>
<dbReference type="AlphaFoldDB" id="A0A508B835"/>
<evidence type="ECO:0000313" key="2">
    <source>
        <dbReference type="Proteomes" id="UP000320431"/>
    </source>
</evidence>